<dbReference type="AlphaFoldDB" id="A0A9N9H146"/>
<dbReference type="EMBL" id="CAJVPK010006336">
    <property type="protein sequence ID" value="CAG8650094.1"/>
    <property type="molecule type" value="Genomic_DNA"/>
</dbReference>
<dbReference type="Proteomes" id="UP000789706">
    <property type="component" value="Unassembled WGS sequence"/>
</dbReference>
<name>A0A9N9H146_9GLOM</name>
<organism evidence="1 2">
    <name type="scientific">Diversispora eburnea</name>
    <dbReference type="NCBI Taxonomy" id="1213867"/>
    <lineage>
        <taxon>Eukaryota</taxon>
        <taxon>Fungi</taxon>
        <taxon>Fungi incertae sedis</taxon>
        <taxon>Mucoromycota</taxon>
        <taxon>Glomeromycotina</taxon>
        <taxon>Glomeromycetes</taxon>
        <taxon>Diversisporales</taxon>
        <taxon>Diversisporaceae</taxon>
        <taxon>Diversispora</taxon>
    </lineage>
</organism>
<accession>A0A9N9H146</accession>
<gene>
    <name evidence="1" type="ORF">DEBURN_LOCUS11430</name>
</gene>
<evidence type="ECO:0000313" key="1">
    <source>
        <dbReference type="EMBL" id="CAG8650094.1"/>
    </source>
</evidence>
<protein>
    <submittedName>
        <fullName evidence="1">1680_t:CDS:1</fullName>
    </submittedName>
</protein>
<reference evidence="1" key="1">
    <citation type="submission" date="2021-06" db="EMBL/GenBank/DDBJ databases">
        <authorList>
            <person name="Kallberg Y."/>
            <person name="Tangrot J."/>
            <person name="Rosling A."/>
        </authorList>
    </citation>
    <scope>NUCLEOTIDE SEQUENCE</scope>
    <source>
        <strain evidence="1">AZ414A</strain>
    </source>
</reference>
<feature type="non-terminal residue" evidence="1">
    <location>
        <position position="1"/>
    </location>
</feature>
<feature type="non-terminal residue" evidence="1">
    <location>
        <position position="213"/>
    </location>
</feature>
<sequence length="213" mass="24807">DKEMDDFLICKEKERVSNMMREKNRENKLQRTISSEINSTTEISHSQKIIQSEPETFDESEKITISEVKKIPYNQKVEQGLRLELSICVKNDSNKTNDVIDIQIPEFSIEAILTGSSEVTAENIADLFNIAMKTRQKEILCWYCYYKAYEDRVRNIRTMDKIDDKSARTLVYNEIKSLLPDVTDTTTMNENRKVISVPNWNAHVTEQTLPETE</sequence>
<keyword evidence="2" id="KW-1185">Reference proteome</keyword>
<proteinExistence type="predicted"/>
<evidence type="ECO:0000313" key="2">
    <source>
        <dbReference type="Proteomes" id="UP000789706"/>
    </source>
</evidence>
<dbReference type="OrthoDB" id="2442315at2759"/>
<comment type="caution">
    <text evidence="1">The sequence shown here is derived from an EMBL/GenBank/DDBJ whole genome shotgun (WGS) entry which is preliminary data.</text>
</comment>